<dbReference type="EMBL" id="VOLQ01000034">
    <property type="protein sequence ID" value="TWX64208.1"/>
    <property type="molecule type" value="Genomic_DNA"/>
</dbReference>
<dbReference type="SMART" id="SM00382">
    <property type="entry name" value="AAA"/>
    <property type="match status" value="1"/>
</dbReference>
<dbReference type="PANTHER" id="PTHR42794">
    <property type="entry name" value="HEMIN IMPORT ATP-BINDING PROTEIN HMUV"/>
    <property type="match status" value="1"/>
</dbReference>
<dbReference type="GO" id="GO:0005524">
    <property type="term" value="F:ATP binding"/>
    <property type="evidence" value="ECO:0007669"/>
    <property type="project" value="UniProtKB-KW"/>
</dbReference>
<gene>
    <name evidence="6" type="ORF">ESZ26_00680</name>
    <name evidence="7" type="ORF">ESZ27_14995</name>
</gene>
<dbReference type="InterPro" id="IPR003439">
    <property type="entry name" value="ABC_transporter-like_ATP-bd"/>
</dbReference>
<dbReference type="GO" id="GO:0016887">
    <property type="term" value="F:ATP hydrolysis activity"/>
    <property type="evidence" value="ECO:0007669"/>
    <property type="project" value="InterPro"/>
</dbReference>
<dbReference type="CDD" id="cd03214">
    <property type="entry name" value="ABC_Iron-Siderophores_B12_Hemin"/>
    <property type="match status" value="1"/>
</dbReference>
<evidence type="ECO:0000259" key="5">
    <source>
        <dbReference type="PROSITE" id="PS50893"/>
    </source>
</evidence>
<dbReference type="PROSITE" id="PS50893">
    <property type="entry name" value="ABC_TRANSPORTER_2"/>
    <property type="match status" value="1"/>
</dbReference>
<dbReference type="EMBL" id="VOLR01000001">
    <property type="protein sequence ID" value="TWX62958.1"/>
    <property type="molecule type" value="Genomic_DNA"/>
</dbReference>
<dbReference type="PROSITE" id="PS00211">
    <property type="entry name" value="ABC_TRANSPORTER_1"/>
    <property type="match status" value="1"/>
</dbReference>
<dbReference type="FunFam" id="3.40.50.300:FF:000134">
    <property type="entry name" value="Iron-enterobactin ABC transporter ATP-binding protein"/>
    <property type="match status" value="1"/>
</dbReference>
<dbReference type="Pfam" id="PF00005">
    <property type="entry name" value="ABC_tran"/>
    <property type="match status" value="1"/>
</dbReference>
<evidence type="ECO:0000313" key="7">
    <source>
        <dbReference type="EMBL" id="TWX64208.1"/>
    </source>
</evidence>
<evidence type="ECO:0000313" key="9">
    <source>
        <dbReference type="Proteomes" id="UP000321917"/>
    </source>
</evidence>
<dbReference type="SUPFAM" id="SSF52540">
    <property type="entry name" value="P-loop containing nucleoside triphosphate hydrolases"/>
    <property type="match status" value="1"/>
</dbReference>
<evidence type="ECO:0000313" key="8">
    <source>
        <dbReference type="Proteomes" id="UP000321525"/>
    </source>
</evidence>
<dbReference type="Gene3D" id="3.40.50.300">
    <property type="entry name" value="P-loop containing nucleotide triphosphate hydrolases"/>
    <property type="match status" value="1"/>
</dbReference>
<dbReference type="InterPro" id="IPR003593">
    <property type="entry name" value="AAA+_ATPase"/>
</dbReference>
<protein>
    <submittedName>
        <fullName evidence="7">ABC transporter ATP-binding protein</fullName>
    </submittedName>
</protein>
<evidence type="ECO:0000256" key="4">
    <source>
        <dbReference type="ARBA" id="ARBA00022840"/>
    </source>
</evidence>
<dbReference type="InterPro" id="IPR017871">
    <property type="entry name" value="ABC_transporter-like_CS"/>
</dbReference>
<comment type="similarity">
    <text evidence="1">Belongs to the ABC transporter superfamily.</text>
</comment>
<evidence type="ECO:0000256" key="1">
    <source>
        <dbReference type="ARBA" id="ARBA00005417"/>
    </source>
</evidence>
<sequence>MNTANTALLSVQHLSWHADSQLILDDISFTIKKGSFTGILGPNGAGKSSLLRCLYRYVKPDSGSVQFNQQDIWQQYDAYQYAQDIAVVLQETPTHFNLTVHDVVALGLLPHKGLFTREQASDRLKIDCAIKQVGLADKNLQNFEHLSGGEKQRALIARAIVQTPSLLIMDEPTSHLDVRYQIQVIELAKSLGITVIASFHDLNLASAMCDQLLVLDKGKLVEQGSPQAVITSEMLSNVFGVCAQVSLHPQHKVPHISYFYGYDIKEKTAESRALPHV</sequence>
<dbReference type="AlphaFoldDB" id="A0A5C6Q5Z0"/>
<keyword evidence="3" id="KW-0547">Nucleotide-binding</keyword>
<reference evidence="7 9" key="1">
    <citation type="submission" date="2019-07" db="EMBL/GenBank/DDBJ databases">
        <title>Genomes of sea-ice associated Colwellia species.</title>
        <authorList>
            <person name="Bowman J.P."/>
        </authorList>
    </citation>
    <scope>NUCLEOTIDE SEQUENCE [LARGE SCALE GENOMIC DNA]</scope>
    <source>
        <strain evidence="6 8">ACAM 607</strain>
        <strain evidence="7 9">IC036</strain>
    </source>
</reference>
<dbReference type="Proteomes" id="UP000321525">
    <property type="component" value="Unassembled WGS sequence"/>
</dbReference>
<keyword evidence="8" id="KW-1185">Reference proteome</keyword>
<dbReference type="InterPro" id="IPR027417">
    <property type="entry name" value="P-loop_NTPase"/>
</dbReference>
<feature type="domain" description="ABC transporter" evidence="5">
    <location>
        <begin position="9"/>
        <end position="242"/>
    </location>
</feature>
<comment type="caution">
    <text evidence="7">The sequence shown here is derived from an EMBL/GenBank/DDBJ whole genome shotgun (WGS) entry which is preliminary data.</text>
</comment>
<organism evidence="7 9">
    <name type="scientific">Colwellia hornerae</name>
    <dbReference type="NCBI Taxonomy" id="89402"/>
    <lineage>
        <taxon>Bacteria</taxon>
        <taxon>Pseudomonadati</taxon>
        <taxon>Pseudomonadota</taxon>
        <taxon>Gammaproteobacteria</taxon>
        <taxon>Alteromonadales</taxon>
        <taxon>Colwelliaceae</taxon>
        <taxon>Colwellia</taxon>
    </lineage>
</organism>
<accession>A0A5C6Q5Z0</accession>
<dbReference type="Proteomes" id="UP000321917">
    <property type="component" value="Unassembled WGS sequence"/>
</dbReference>
<evidence type="ECO:0000313" key="6">
    <source>
        <dbReference type="EMBL" id="TWX62958.1"/>
    </source>
</evidence>
<proteinExistence type="inferred from homology"/>
<evidence type="ECO:0000256" key="2">
    <source>
        <dbReference type="ARBA" id="ARBA00022448"/>
    </source>
</evidence>
<name>A0A5C6Q5Z0_9GAMM</name>
<keyword evidence="4 7" id="KW-0067">ATP-binding</keyword>
<dbReference type="OrthoDB" id="5292475at2"/>
<dbReference type="PANTHER" id="PTHR42794:SF2">
    <property type="entry name" value="ABC TRANSPORTER ATP-BINDING PROTEIN"/>
    <property type="match status" value="1"/>
</dbReference>
<keyword evidence="2" id="KW-0813">Transport</keyword>
<evidence type="ECO:0000256" key="3">
    <source>
        <dbReference type="ARBA" id="ARBA00022741"/>
    </source>
</evidence>